<comment type="caution">
    <text evidence="2">The sequence shown here is derived from an EMBL/GenBank/DDBJ whole genome shotgun (WGS) entry which is preliminary data.</text>
</comment>
<name>A0A819XUB4_9BILA</name>
<dbReference type="EMBL" id="CAJOAX010014177">
    <property type="protein sequence ID" value="CAF4140838.1"/>
    <property type="molecule type" value="Genomic_DNA"/>
</dbReference>
<evidence type="ECO:0000313" key="2">
    <source>
        <dbReference type="EMBL" id="CAF4140838.1"/>
    </source>
</evidence>
<feature type="compositionally biased region" description="Basic and acidic residues" evidence="1">
    <location>
        <begin position="315"/>
        <end position="327"/>
    </location>
</feature>
<proteinExistence type="predicted"/>
<protein>
    <submittedName>
        <fullName evidence="2">Uncharacterized protein</fullName>
    </submittedName>
</protein>
<feature type="region of interest" description="Disordered" evidence="1">
    <location>
        <begin position="307"/>
        <end position="342"/>
    </location>
</feature>
<accession>A0A819XUB4</accession>
<organism evidence="2 3">
    <name type="scientific">Rotaria sordida</name>
    <dbReference type="NCBI Taxonomy" id="392033"/>
    <lineage>
        <taxon>Eukaryota</taxon>
        <taxon>Metazoa</taxon>
        <taxon>Spiralia</taxon>
        <taxon>Gnathifera</taxon>
        <taxon>Rotifera</taxon>
        <taxon>Eurotatoria</taxon>
        <taxon>Bdelloidea</taxon>
        <taxon>Philodinida</taxon>
        <taxon>Philodinidae</taxon>
        <taxon>Rotaria</taxon>
    </lineage>
</organism>
<evidence type="ECO:0000256" key="1">
    <source>
        <dbReference type="SAM" id="MobiDB-lite"/>
    </source>
</evidence>
<reference evidence="2" key="1">
    <citation type="submission" date="2021-02" db="EMBL/GenBank/DDBJ databases">
        <authorList>
            <person name="Nowell W R."/>
        </authorList>
    </citation>
    <scope>NUCLEOTIDE SEQUENCE</scope>
</reference>
<dbReference type="AlphaFoldDB" id="A0A819XUB4"/>
<sequence length="342" mass="39738">MSDKFIPHYLRGIDDTSNDREPYQQQKWSRTAIKAKINVELRQKVPPFVVSTAIYKIVHVNKYTSMEEPHLLVNHVQQCTQFTIDIESEKSNAQLALIQIQTIPPRLPLLVILIELQHLSSNNLPTYCICHEQSPYRPGEKWSLQKALIYAAHMFIDKSCTVNNWAARLTSNNSTLSTGRRNKMIKYAIYDCLTATYFIRPVLAYWTFNKLKNTNIIELFTSFKSPSLPTNNSSNKKNKKNINVQKLFNLNDDEVEPISDDDEIYLNQLIEPVTNKQPEYEEISNDEQEMNDKSLVNDIESIIDEDNELIINDNDENKPTNDVERKPTTTKYRQTHQQRSKA</sequence>
<evidence type="ECO:0000313" key="3">
    <source>
        <dbReference type="Proteomes" id="UP000663823"/>
    </source>
</evidence>
<gene>
    <name evidence="2" type="ORF">OTI717_LOCUS35729</name>
</gene>
<feature type="compositionally biased region" description="Basic residues" evidence="1">
    <location>
        <begin position="333"/>
        <end position="342"/>
    </location>
</feature>
<dbReference type="Proteomes" id="UP000663823">
    <property type="component" value="Unassembled WGS sequence"/>
</dbReference>